<evidence type="ECO:0000256" key="1">
    <source>
        <dbReference type="SAM" id="MobiDB-lite"/>
    </source>
</evidence>
<dbReference type="EMBL" id="OV725079">
    <property type="protein sequence ID" value="CAH1396678.1"/>
    <property type="molecule type" value="Genomic_DNA"/>
</dbReference>
<feature type="region of interest" description="Disordered" evidence="1">
    <location>
        <begin position="1"/>
        <end position="30"/>
    </location>
</feature>
<dbReference type="AlphaFoldDB" id="A0A9P0H778"/>
<name>A0A9P0H778_NEZVI</name>
<gene>
    <name evidence="2" type="ORF">NEZAVI_LOCUS6698</name>
</gene>
<accession>A0A9P0H778</accession>
<proteinExistence type="predicted"/>
<keyword evidence="3" id="KW-1185">Reference proteome</keyword>
<sequence length="181" mass="20355">MTESNSRLDEASIERHSTEKAKERTRGRRQTMNNVERIEEGPCREETTVQTVQFISLQDSKLFLQTITSHLKGSSASNSHRKSFANTRGLRLKSTSGLPCKLLLSRSRPPPAPPPLPNGVVLCSSGERSSAGFLPKKVLFYVARMENEAIPKMILTVPLYGTRMGGRPKLRWQELYDGRKE</sequence>
<protein>
    <submittedName>
        <fullName evidence="2">Uncharacterized protein</fullName>
    </submittedName>
</protein>
<evidence type="ECO:0000313" key="2">
    <source>
        <dbReference type="EMBL" id="CAH1396678.1"/>
    </source>
</evidence>
<dbReference type="Proteomes" id="UP001152798">
    <property type="component" value="Chromosome 3"/>
</dbReference>
<reference evidence="2" key="1">
    <citation type="submission" date="2022-01" db="EMBL/GenBank/DDBJ databases">
        <authorList>
            <person name="King R."/>
        </authorList>
    </citation>
    <scope>NUCLEOTIDE SEQUENCE</scope>
</reference>
<feature type="compositionally biased region" description="Basic and acidic residues" evidence="1">
    <location>
        <begin position="1"/>
        <end position="24"/>
    </location>
</feature>
<dbReference type="OrthoDB" id="10636426at2759"/>
<organism evidence="2 3">
    <name type="scientific">Nezara viridula</name>
    <name type="common">Southern green stink bug</name>
    <name type="synonym">Cimex viridulus</name>
    <dbReference type="NCBI Taxonomy" id="85310"/>
    <lineage>
        <taxon>Eukaryota</taxon>
        <taxon>Metazoa</taxon>
        <taxon>Ecdysozoa</taxon>
        <taxon>Arthropoda</taxon>
        <taxon>Hexapoda</taxon>
        <taxon>Insecta</taxon>
        <taxon>Pterygota</taxon>
        <taxon>Neoptera</taxon>
        <taxon>Paraneoptera</taxon>
        <taxon>Hemiptera</taxon>
        <taxon>Heteroptera</taxon>
        <taxon>Panheteroptera</taxon>
        <taxon>Pentatomomorpha</taxon>
        <taxon>Pentatomoidea</taxon>
        <taxon>Pentatomidae</taxon>
        <taxon>Pentatominae</taxon>
        <taxon>Nezara</taxon>
    </lineage>
</organism>
<evidence type="ECO:0000313" key="3">
    <source>
        <dbReference type="Proteomes" id="UP001152798"/>
    </source>
</evidence>